<evidence type="ECO:0000313" key="2">
    <source>
        <dbReference type="EMBL" id="CAL1242036.1"/>
    </source>
</evidence>
<sequence>MLRGSVWLTRLRGIPMPSRLHKNARTTPAVRQEIRKSELSERALAKKHGIARATVRKWKGRDAVAAASHRPHILHTPLTPAQEALCT</sequence>
<proteinExistence type="predicted"/>
<organism evidence="2 3">
    <name type="scientific">Candidatus Methylocalor cossyra</name>
    <dbReference type="NCBI Taxonomy" id="3108543"/>
    <lineage>
        <taxon>Bacteria</taxon>
        <taxon>Pseudomonadati</taxon>
        <taxon>Pseudomonadota</taxon>
        <taxon>Gammaproteobacteria</taxon>
        <taxon>Methylococcales</taxon>
        <taxon>Methylococcaceae</taxon>
        <taxon>Candidatus Methylocalor</taxon>
    </lineage>
</organism>
<feature type="region of interest" description="Disordered" evidence="1">
    <location>
        <begin position="67"/>
        <end position="87"/>
    </location>
</feature>
<dbReference type="Proteomes" id="UP001497493">
    <property type="component" value="Plasmid 2"/>
</dbReference>
<evidence type="ECO:0000256" key="1">
    <source>
        <dbReference type="SAM" id="MobiDB-lite"/>
    </source>
</evidence>
<dbReference type="EMBL" id="OZ026885">
    <property type="protein sequence ID" value="CAL1242036.1"/>
    <property type="molecule type" value="Genomic_DNA"/>
</dbReference>
<name>A0ABM9NN01_9GAMM</name>
<protein>
    <submittedName>
        <fullName evidence="2">Uncharacterized protein</fullName>
    </submittedName>
</protein>
<reference evidence="2 3" key="1">
    <citation type="submission" date="2024-04" db="EMBL/GenBank/DDBJ databases">
        <authorList>
            <person name="Cremers G."/>
        </authorList>
    </citation>
    <scope>NUCLEOTIDE SEQUENCE [LARGE SCALE GENOMIC DNA]</scope>
    <source>
        <strain evidence="2">MeCH1-AG</strain>
        <plasmid evidence="2 3">2</plasmid>
    </source>
</reference>
<keyword evidence="2" id="KW-0614">Plasmid</keyword>
<keyword evidence="3" id="KW-1185">Reference proteome</keyword>
<gene>
    <name evidence="2" type="ORF">MECH1_V1_P0104</name>
</gene>
<accession>A0ABM9NN01</accession>
<evidence type="ECO:0000313" key="3">
    <source>
        <dbReference type="Proteomes" id="UP001497493"/>
    </source>
</evidence>
<geneLocation type="plasmid" evidence="2 3">
    <name>2</name>
</geneLocation>